<evidence type="ECO:0000313" key="3">
    <source>
        <dbReference type="Proteomes" id="UP001348817"/>
    </source>
</evidence>
<accession>A0AAU9D916</accession>
<evidence type="ECO:0000256" key="1">
    <source>
        <dbReference type="SAM" id="MobiDB-lite"/>
    </source>
</evidence>
<dbReference type="KEGG" id="fax:FUAX_48900"/>
<feature type="compositionally biased region" description="Gly residues" evidence="1">
    <location>
        <begin position="361"/>
        <end position="372"/>
    </location>
</feature>
<dbReference type="Proteomes" id="UP001348817">
    <property type="component" value="Plasmid pFA4"/>
</dbReference>
<evidence type="ECO:0000313" key="2">
    <source>
        <dbReference type="EMBL" id="BDD12458.1"/>
    </source>
</evidence>
<name>A0AAU9D916_9BACT</name>
<feature type="region of interest" description="Disordered" evidence="1">
    <location>
        <begin position="353"/>
        <end position="372"/>
    </location>
</feature>
<keyword evidence="3" id="KW-1185">Reference proteome</keyword>
<proteinExistence type="predicted"/>
<feature type="region of interest" description="Disordered" evidence="1">
    <location>
        <begin position="297"/>
        <end position="347"/>
    </location>
</feature>
<gene>
    <name evidence="2" type="ORF">FUAX_48900</name>
</gene>
<dbReference type="EMBL" id="AP025318">
    <property type="protein sequence ID" value="BDD12458.1"/>
    <property type="molecule type" value="Genomic_DNA"/>
</dbReference>
<organism evidence="2 3">
    <name type="scientific">Fulvitalea axinellae</name>
    <dbReference type="NCBI Taxonomy" id="1182444"/>
    <lineage>
        <taxon>Bacteria</taxon>
        <taxon>Pseudomonadati</taxon>
        <taxon>Bacteroidota</taxon>
        <taxon>Cytophagia</taxon>
        <taxon>Cytophagales</taxon>
        <taxon>Persicobacteraceae</taxon>
        <taxon>Fulvitalea</taxon>
    </lineage>
</organism>
<reference evidence="2 3" key="1">
    <citation type="submission" date="2021-12" db="EMBL/GenBank/DDBJ databases">
        <title>Genome sequencing of bacteria with rrn-lacking chromosome and rrn-plasmid.</title>
        <authorList>
            <person name="Anda M."/>
            <person name="Iwasaki W."/>
        </authorList>
    </citation>
    <scope>NUCLEOTIDE SEQUENCE [LARGE SCALE GENOMIC DNA]</scope>
    <source>
        <strain evidence="2 3">DSM 100852</strain>
        <plasmid evidence="2 3">pFA4</plasmid>
    </source>
</reference>
<dbReference type="AlphaFoldDB" id="A0AAU9D916"/>
<sequence>MYFEALMTVDPSQITKIETVKPEGSFKRILNLMTMGALEKKLERETFTAVSILQQLNTAFQSMGINNIIRLSHDDIDFYLDTEGKENDLQEALDKYDLQIDHSMSTCFDYLALVLEHEDDTFKYLLEIDINRTHEVAEYPIAIKISAFLKEFSQTDSDTEKLRNKVQEAIGTQEKYTAFKQDRHKRFETFLQEVRIGISKFIRVDDVKIDLKTKIVVPKKKIENVSDMEYNRAPGYYGPHYGYFGFGDALLYSMLWTSICHNNHIVINDSHFETPAGEELGHLDNVDTSSDYFDPDISSDATGLDGDSAQINSPFDDPDTNMDILGNDLSETPDPGDSDSGSWFDFGNENDSLFDSWGDSDFGGGDFDGGDW</sequence>
<protein>
    <submittedName>
        <fullName evidence="2">Uncharacterized protein</fullName>
    </submittedName>
</protein>
<dbReference type="RefSeq" id="WP_338395593.1">
    <property type="nucleotide sequence ID" value="NZ_AP025318.1"/>
</dbReference>
<keyword evidence="2" id="KW-0614">Plasmid</keyword>
<geneLocation type="plasmid" evidence="2 3">
    <name>pFA4</name>
</geneLocation>